<sequence>MKGIFSLAGLALAAGLGTAQASTLTLDYTGQTPGAKTVYYSFYGRSDSVSAGQFAFDVAGQSDPLLAWCVDLTHALSKTATGYATGASLFGSTVLTNLDRLFTQHYADVVDAVSSAAFQVAIWEVVYDSNSLNLGRGAFRLSRWTDDRVERKAADFLALTDETGGYQLDFLKSTSWWRPSQSLVTAVATPDPAPVPLPAPVLMLGSGLLALLGLSRRRKAA</sequence>
<dbReference type="Proteomes" id="UP000295484">
    <property type="component" value="Unassembled WGS sequence"/>
</dbReference>
<reference evidence="3 4" key="1">
    <citation type="submission" date="2019-03" db="EMBL/GenBank/DDBJ databases">
        <title>Genomic Encyclopedia of Type Strains, Phase IV (KMG-IV): sequencing the most valuable type-strain genomes for metagenomic binning, comparative biology and taxonomic classification.</title>
        <authorList>
            <person name="Goeker M."/>
        </authorList>
    </citation>
    <scope>NUCLEOTIDE SEQUENCE [LARGE SCALE GENOMIC DNA]</scope>
    <source>
        <strain evidence="3 4">JA181</strain>
    </source>
</reference>
<feature type="signal peptide" evidence="1">
    <location>
        <begin position="1"/>
        <end position="21"/>
    </location>
</feature>
<name>A0A4R8FE57_9RHOB</name>
<keyword evidence="1" id="KW-0732">Signal</keyword>
<dbReference type="Proteomes" id="UP000635853">
    <property type="component" value="Unassembled WGS sequence"/>
</dbReference>
<dbReference type="AlphaFoldDB" id="A0A4R8FE57"/>
<evidence type="ECO:0000313" key="3">
    <source>
        <dbReference type="EMBL" id="TDX24150.1"/>
    </source>
</evidence>
<feature type="chain" id="PRO_5020202572" description="Secreted protein" evidence="1">
    <location>
        <begin position="22"/>
        <end position="221"/>
    </location>
</feature>
<comment type="caution">
    <text evidence="3">The sequence shown here is derived from an EMBL/GenBank/DDBJ whole genome shotgun (WGS) entry which is preliminary data.</text>
</comment>
<dbReference type="EMBL" id="JAESIL010000006">
    <property type="protein sequence ID" value="MBL3577025.1"/>
    <property type="molecule type" value="Genomic_DNA"/>
</dbReference>
<dbReference type="RefSeq" id="WP_075787076.1">
    <property type="nucleotide sequence ID" value="NZ_JAESIL010000006.1"/>
</dbReference>
<keyword evidence="5" id="KW-1185">Reference proteome</keyword>
<protein>
    <recommendedName>
        <fullName evidence="6">Secreted protein</fullName>
    </recommendedName>
</protein>
<reference evidence="5" key="2">
    <citation type="submission" date="2021-01" db="EMBL/GenBank/DDBJ databases">
        <title>Draft genomes of Rhodovulum sulfidophilum.</title>
        <authorList>
            <person name="Guzman M.S."/>
        </authorList>
    </citation>
    <scope>NUCLEOTIDE SEQUENCE [LARGE SCALE GENOMIC DNA]</scope>
    <source>
        <strain evidence="5">AB19</strain>
    </source>
</reference>
<evidence type="ECO:0000256" key="1">
    <source>
        <dbReference type="SAM" id="SignalP"/>
    </source>
</evidence>
<accession>A0A4R8FE57</accession>
<evidence type="ECO:0008006" key="6">
    <source>
        <dbReference type="Google" id="ProtNLM"/>
    </source>
</evidence>
<dbReference type="EMBL" id="SOEB01000024">
    <property type="protein sequence ID" value="TDX24150.1"/>
    <property type="molecule type" value="Genomic_DNA"/>
</dbReference>
<organism evidence="3 4">
    <name type="scientific">Rhodovulum visakhapatnamense</name>
    <dbReference type="NCBI Taxonomy" id="364297"/>
    <lineage>
        <taxon>Bacteria</taxon>
        <taxon>Pseudomonadati</taxon>
        <taxon>Pseudomonadota</taxon>
        <taxon>Alphaproteobacteria</taxon>
        <taxon>Rhodobacterales</taxon>
        <taxon>Paracoccaceae</taxon>
        <taxon>Rhodovulum</taxon>
    </lineage>
</organism>
<reference evidence="2" key="3">
    <citation type="submission" date="2021-01" db="EMBL/GenBank/DDBJ databases">
        <authorList>
            <person name="Guzman M.S."/>
        </authorList>
    </citation>
    <scope>NUCLEOTIDE SEQUENCE</scope>
    <source>
        <strain evidence="2">AB19</strain>
    </source>
</reference>
<evidence type="ECO:0000313" key="5">
    <source>
        <dbReference type="Proteomes" id="UP000635853"/>
    </source>
</evidence>
<proteinExistence type="predicted"/>
<gene>
    <name evidence="3" type="ORF">EV657_12444</name>
    <name evidence="2" type="ORF">JMJ92_02455</name>
</gene>
<evidence type="ECO:0000313" key="2">
    <source>
        <dbReference type="EMBL" id="MBL3577025.1"/>
    </source>
</evidence>
<evidence type="ECO:0000313" key="4">
    <source>
        <dbReference type="Proteomes" id="UP000295484"/>
    </source>
</evidence>